<name>A0A1I6IKC4_9MICO</name>
<protein>
    <submittedName>
        <fullName evidence="5">Methyltransferase domain-containing protein</fullName>
    </submittedName>
</protein>
<dbReference type="Proteomes" id="UP000198877">
    <property type="component" value="Unassembled WGS sequence"/>
</dbReference>
<reference evidence="6" key="1">
    <citation type="submission" date="2016-10" db="EMBL/GenBank/DDBJ databases">
        <authorList>
            <person name="Varghese N."/>
            <person name="Submissions S."/>
        </authorList>
    </citation>
    <scope>NUCLEOTIDE SEQUENCE [LARGE SCALE GENOMIC DNA]</scope>
    <source>
        <strain evidence="6">CL127</strain>
    </source>
</reference>
<evidence type="ECO:0000256" key="3">
    <source>
        <dbReference type="ARBA" id="ARBA00022691"/>
    </source>
</evidence>
<evidence type="ECO:0000313" key="6">
    <source>
        <dbReference type="Proteomes" id="UP000198877"/>
    </source>
</evidence>
<dbReference type="GO" id="GO:0008757">
    <property type="term" value="F:S-adenosylmethionine-dependent methyltransferase activity"/>
    <property type="evidence" value="ECO:0007669"/>
    <property type="project" value="InterPro"/>
</dbReference>
<evidence type="ECO:0000256" key="2">
    <source>
        <dbReference type="ARBA" id="ARBA00022679"/>
    </source>
</evidence>
<sequence length="226" mass="24652">MPVLSALRGRVALRAADAMRALNARHPWSHNDAFHPWVAARLPAGRSAALEVGCGRGELLAMLGEHFAVAHGIDVDREMRRVSAARCAGLPNVTVGDVPLECVPEGKDLVTMIAVLHHVELDPALAQVRRILKPGGRFLCVGLARPDSVIDHLWDAASAITNPIIGFVRHPWVAQPASASPPFPVKDPEYALAQIRDALRRTMPGAVIRRQLGFRHTIEWTKPTTR</sequence>
<dbReference type="Pfam" id="PF08241">
    <property type="entry name" value="Methyltransf_11"/>
    <property type="match status" value="1"/>
</dbReference>
<accession>A0A1I6IKC4</accession>
<dbReference type="PANTHER" id="PTHR43464:SF19">
    <property type="entry name" value="UBIQUINONE BIOSYNTHESIS O-METHYLTRANSFERASE, MITOCHONDRIAL"/>
    <property type="match status" value="1"/>
</dbReference>
<dbReference type="Gene3D" id="3.40.50.150">
    <property type="entry name" value="Vaccinia Virus protein VP39"/>
    <property type="match status" value="1"/>
</dbReference>
<evidence type="ECO:0000256" key="1">
    <source>
        <dbReference type="ARBA" id="ARBA00022603"/>
    </source>
</evidence>
<feature type="domain" description="Methyltransferase type 11" evidence="4">
    <location>
        <begin position="50"/>
        <end position="140"/>
    </location>
</feature>
<dbReference type="InterPro" id="IPR013216">
    <property type="entry name" value="Methyltransf_11"/>
</dbReference>
<keyword evidence="1 5" id="KW-0489">Methyltransferase</keyword>
<keyword evidence="2 5" id="KW-0808">Transferase</keyword>
<dbReference type="GO" id="GO:0032259">
    <property type="term" value="P:methylation"/>
    <property type="evidence" value="ECO:0007669"/>
    <property type="project" value="UniProtKB-KW"/>
</dbReference>
<dbReference type="PANTHER" id="PTHR43464">
    <property type="entry name" value="METHYLTRANSFERASE"/>
    <property type="match status" value="1"/>
</dbReference>
<proteinExistence type="predicted"/>
<organism evidence="5 6">
    <name type="scientific">Microbacterium azadirachtae</name>
    <dbReference type="NCBI Taxonomy" id="582680"/>
    <lineage>
        <taxon>Bacteria</taxon>
        <taxon>Bacillati</taxon>
        <taxon>Actinomycetota</taxon>
        <taxon>Actinomycetes</taxon>
        <taxon>Micrococcales</taxon>
        <taxon>Microbacteriaceae</taxon>
        <taxon>Microbacterium</taxon>
    </lineage>
</organism>
<dbReference type="EMBL" id="FOYR01000003">
    <property type="protein sequence ID" value="SFR67114.1"/>
    <property type="molecule type" value="Genomic_DNA"/>
</dbReference>
<dbReference type="InterPro" id="IPR029063">
    <property type="entry name" value="SAM-dependent_MTases_sf"/>
</dbReference>
<evidence type="ECO:0000313" key="5">
    <source>
        <dbReference type="EMBL" id="SFR67114.1"/>
    </source>
</evidence>
<dbReference type="CDD" id="cd02440">
    <property type="entry name" value="AdoMet_MTases"/>
    <property type="match status" value="1"/>
</dbReference>
<evidence type="ECO:0000259" key="4">
    <source>
        <dbReference type="Pfam" id="PF08241"/>
    </source>
</evidence>
<gene>
    <name evidence="5" type="ORF">SAMN04488591_2754</name>
</gene>
<dbReference type="SUPFAM" id="SSF53335">
    <property type="entry name" value="S-adenosyl-L-methionine-dependent methyltransferases"/>
    <property type="match status" value="1"/>
</dbReference>
<dbReference type="AlphaFoldDB" id="A0A1I6IKC4"/>
<keyword evidence="3" id="KW-0949">S-adenosyl-L-methionine</keyword>